<dbReference type="AlphaFoldDB" id="A0A369BTI8"/>
<dbReference type="Gene3D" id="3.30.2350.10">
    <property type="entry name" value="Pseudouridine synthase"/>
    <property type="match status" value="1"/>
</dbReference>
<evidence type="ECO:0000259" key="1">
    <source>
        <dbReference type="Pfam" id="PF00849"/>
    </source>
</evidence>
<accession>A0A369BTI8</accession>
<dbReference type="RefSeq" id="WP_114281019.1">
    <property type="nucleotide sequence ID" value="NZ_QPJY01000013.1"/>
</dbReference>
<dbReference type="GO" id="GO:0003723">
    <property type="term" value="F:RNA binding"/>
    <property type="evidence" value="ECO:0007669"/>
    <property type="project" value="InterPro"/>
</dbReference>
<dbReference type="Pfam" id="PF00849">
    <property type="entry name" value="PseudoU_synth_2"/>
    <property type="match status" value="1"/>
</dbReference>
<dbReference type="GO" id="GO:0001522">
    <property type="term" value="P:pseudouridine synthesis"/>
    <property type="evidence" value="ECO:0007669"/>
    <property type="project" value="InterPro"/>
</dbReference>
<dbReference type="OrthoDB" id="9807829at2"/>
<reference evidence="2 3" key="1">
    <citation type="submission" date="2018-07" db="EMBL/GenBank/DDBJ databases">
        <title>Genomic Encyclopedia of Type Strains, Phase IV (KMG-IV): sequencing the most valuable type-strain genomes for metagenomic binning, comparative biology and taxonomic classification.</title>
        <authorList>
            <person name="Goeker M."/>
        </authorList>
    </citation>
    <scope>NUCLEOTIDE SEQUENCE [LARGE SCALE GENOMIC DNA]</scope>
    <source>
        <strain evidence="2 3">DSM 26407</strain>
    </source>
</reference>
<dbReference type="PANTHER" id="PTHR21600">
    <property type="entry name" value="MITOCHONDRIAL RNA PSEUDOURIDINE SYNTHASE"/>
    <property type="match status" value="1"/>
</dbReference>
<feature type="domain" description="Pseudouridine synthase RsuA/RluA-like" evidence="1">
    <location>
        <begin position="94"/>
        <end position="228"/>
    </location>
</feature>
<evidence type="ECO:0000313" key="3">
    <source>
        <dbReference type="Proteomes" id="UP000252707"/>
    </source>
</evidence>
<dbReference type="GO" id="GO:0009982">
    <property type="term" value="F:pseudouridine synthase activity"/>
    <property type="evidence" value="ECO:0007669"/>
    <property type="project" value="InterPro"/>
</dbReference>
<protein>
    <submittedName>
        <fullName evidence="2">tRNA pseudouridine32 synthase/23S rRNA pseudouridine746 synthase</fullName>
    </submittedName>
</protein>
<dbReference type="InterPro" id="IPR020103">
    <property type="entry name" value="PsdUridine_synth_cat_dom_sf"/>
</dbReference>
<sequence>MTATRIDLEHVVPAGEKRDACTLLAALSGLPKGRIKDAMNKGAVGLRRGCAPTRRLRRATAALYAGDRLSLCYDAELLARQPPRARLLHRLGRYSVWYKPPGLMAQGNRCGDHCSLLRQAEQMLAREVHLVHRLDREAEGLMLVAHDGEAAAKLSALFANRRVEKHYRVEVRGVPGPVGATGRIDTPLDGKPALTAYRVTEVDAGRGTARLEVAIETGRLHQIRRHLDAIGHPVLGDPRYGTGNRNTEGLRLSACRLAFRCPFTGARREFSLDAPEAVGEAAPGPEQPA</sequence>
<gene>
    <name evidence="2" type="ORF">DFQ59_11355</name>
</gene>
<dbReference type="EMBL" id="QPJY01000013">
    <property type="protein sequence ID" value="RCX24959.1"/>
    <property type="molecule type" value="Genomic_DNA"/>
</dbReference>
<evidence type="ECO:0000313" key="2">
    <source>
        <dbReference type="EMBL" id="RCX24959.1"/>
    </source>
</evidence>
<dbReference type="GO" id="GO:0006396">
    <property type="term" value="P:RNA processing"/>
    <property type="evidence" value="ECO:0007669"/>
    <property type="project" value="UniProtKB-ARBA"/>
</dbReference>
<proteinExistence type="predicted"/>
<comment type="caution">
    <text evidence="2">The sequence shown here is derived from an EMBL/GenBank/DDBJ whole genome shotgun (WGS) entry which is preliminary data.</text>
</comment>
<name>A0A369BTI8_9GAMM</name>
<dbReference type="InterPro" id="IPR050188">
    <property type="entry name" value="RluA_PseudoU_synthase"/>
</dbReference>
<dbReference type="SUPFAM" id="SSF55120">
    <property type="entry name" value="Pseudouridine synthase"/>
    <property type="match status" value="1"/>
</dbReference>
<dbReference type="Proteomes" id="UP000252707">
    <property type="component" value="Unassembled WGS sequence"/>
</dbReference>
<dbReference type="InterPro" id="IPR006145">
    <property type="entry name" value="PsdUridine_synth_RsuA/RluA"/>
</dbReference>
<dbReference type="CDD" id="cd02869">
    <property type="entry name" value="PseudoU_synth_RluA_like"/>
    <property type="match status" value="1"/>
</dbReference>
<dbReference type="GO" id="GO:0140098">
    <property type="term" value="F:catalytic activity, acting on RNA"/>
    <property type="evidence" value="ECO:0007669"/>
    <property type="project" value="UniProtKB-ARBA"/>
</dbReference>
<organism evidence="2 3">
    <name type="scientific">Thioalbus denitrificans</name>
    <dbReference type="NCBI Taxonomy" id="547122"/>
    <lineage>
        <taxon>Bacteria</taxon>
        <taxon>Pseudomonadati</taxon>
        <taxon>Pseudomonadota</taxon>
        <taxon>Gammaproteobacteria</taxon>
        <taxon>Chromatiales</taxon>
        <taxon>Ectothiorhodospiraceae</taxon>
        <taxon>Thioalbus</taxon>
    </lineage>
</organism>
<keyword evidence="3" id="KW-1185">Reference proteome</keyword>